<evidence type="ECO:0000313" key="3">
    <source>
        <dbReference type="Proteomes" id="UP000184526"/>
    </source>
</evidence>
<protein>
    <submittedName>
        <fullName evidence="2">Phage tail protein</fullName>
    </submittedName>
</protein>
<dbReference type="OrthoDB" id="2079081at2"/>
<reference evidence="2 3" key="1">
    <citation type="submission" date="2016-11" db="EMBL/GenBank/DDBJ databases">
        <authorList>
            <person name="Jaros S."/>
            <person name="Januszkiewicz K."/>
            <person name="Wedrychowicz H."/>
        </authorList>
    </citation>
    <scope>NUCLEOTIDE SEQUENCE [LARGE SCALE GENOMIC DNA]</scope>
    <source>
        <strain evidence="2 3">DSM 3089</strain>
    </source>
</reference>
<accession>A0A1M5XNI4</accession>
<dbReference type="STRING" id="1121306.SAMN02745196_02340"/>
<gene>
    <name evidence="2" type="ORF">SAMN02745196_02340</name>
</gene>
<proteinExistence type="predicted"/>
<dbReference type="InterPro" id="IPR054738">
    <property type="entry name" value="Siphovirus-type_tail_C"/>
</dbReference>
<dbReference type="AlphaFoldDB" id="A0A1M5XNI4"/>
<dbReference type="Proteomes" id="UP000184526">
    <property type="component" value="Unassembled WGS sequence"/>
</dbReference>
<dbReference type="RefSeq" id="WP_072832196.1">
    <property type="nucleotide sequence ID" value="NZ_FQXP01000009.1"/>
</dbReference>
<dbReference type="Gene3D" id="2.60.120.860">
    <property type="match status" value="1"/>
</dbReference>
<name>A0A1M5XNI4_9CLOT</name>
<feature type="domain" description="Siphovirus-type tail component C-terminal" evidence="1">
    <location>
        <begin position="177"/>
        <end position="279"/>
    </location>
</feature>
<evidence type="ECO:0000259" key="1">
    <source>
        <dbReference type="Pfam" id="PF22768"/>
    </source>
</evidence>
<evidence type="ECO:0000313" key="2">
    <source>
        <dbReference type="EMBL" id="SHI01361.1"/>
    </source>
</evidence>
<sequence>MDNKNVNLRLENNSGFLDLGKSKEFNLVSIEGLESADYEINISNNIMYDGGSVVNKRIQCHSISFVGEVFINEDFNIKRQKLISFFNPKNTGYLTVNYLGTERKIKYEIESFKINHPNVYEPMEFQVNLVCANPYFQDTLSLGKEISTWIGGWKFKFKLPFKFKQKGDTKVIISNLGHVETPVEIIFKGPAVNPSIVNLTTGEFIKIDRTLTSDDILYITTEYGNKKVEIENNGVRSNALNYIDLDSTFFSLVVGDNIIEYKTDGLKPESVEIKYRNRYLGV</sequence>
<dbReference type="EMBL" id="FQXP01000009">
    <property type="protein sequence ID" value="SHI01361.1"/>
    <property type="molecule type" value="Genomic_DNA"/>
</dbReference>
<keyword evidence="3" id="KW-1185">Reference proteome</keyword>
<dbReference type="Pfam" id="PF22768">
    <property type="entry name" value="SPP1_Dit"/>
    <property type="match status" value="1"/>
</dbReference>
<organism evidence="2 3">
    <name type="scientific">Clostridium collagenovorans DSM 3089</name>
    <dbReference type="NCBI Taxonomy" id="1121306"/>
    <lineage>
        <taxon>Bacteria</taxon>
        <taxon>Bacillati</taxon>
        <taxon>Bacillota</taxon>
        <taxon>Clostridia</taxon>
        <taxon>Eubacteriales</taxon>
        <taxon>Clostridiaceae</taxon>
        <taxon>Clostridium</taxon>
    </lineage>
</organism>